<protein>
    <recommendedName>
        <fullName evidence="2">GmrSD restriction endonucleases N-terminal domain-containing protein</fullName>
    </recommendedName>
</protein>
<proteinExistence type="predicted"/>
<feature type="domain" description="GmrSD restriction endonucleases N-terminal" evidence="2">
    <location>
        <begin position="29"/>
        <end position="218"/>
    </location>
</feature>
<feature type="region of interest" description="Disordered" evidence="1">
    <location>
        <begin position="536"/>
        <end position="573"/>
    </location>
</feature>
<dbReference type="KEGG" id="sgf:HEP81_02942"/>
<organism evidence="3 4">
    <name type="scientific">Streptomyces griseofuscus</name>
    <dbReference type="NCBI Taxonomy" id="146922"/>
    <lineage>
        <taxon>Bacteria</taxon>
        <taxon>Bacillati</taxon>
        <taxon>Actinomycetota</taxon>
        <taxon>Actinomycetes</taxon>
        <taxon>Kitasatosporales</taxon>
        <taxon>Streptomycetaceae</taxon>
        <taxon>Streptomyces</taxon>
    </lineage>
</organism>
<evidence type="ECO:0000256" key="1">
    <source>
        <dbReference type="SAM" id="MobiDB-lite"/>
    </source>
</evidence>
<reference evidence="3 4" key="1">
    <citation type="submission" date="2020-04" db="EMBL/GenBank/DDBJ databases">
        <title>Characterization and engineering of Streptomyces griseofuscus DSM40191 as a potential heterologous host for expression of BGCs.</title>
        <authorList>
            <person name="Gren T."/>
            <person name="Whitford C.M."/>
            <person name="Mohite O.S."/>
            <person name="Joergensen T.S."/>
            <person name="Nielsen J.B."/>
            <person name="Lee S.Y."/>
            <person name="Weber T."/>
        </authorList>
    </citation>
    <scope>NUCLEOTIDE SEQUENCE [LARGE SCALE GENOMIC DNA]</scope>
    <source>
        <strain evidence="3 4">DSM 40191</strain>
    </source>
</reference>
<evidence type="ECO:0000313" key="3">
    <source>
        <dbReference type="EMBL" id="QNT93256.1"/>
    </source>
</evidence>
<dbReference type="Proteomes" id="UP000516422">
    <property type="component" value="Chromosome"/>
</dbReference>
<evidence type="ECO:0000259" key="2">
    <source>
        <dbReference type="Pfam" id="PF03235"/>
    </source>
</evidence>
<sequence length="573" mass="63828">MGSSHRAGGVTAPEPTIVPISTLAHRVLSGEIVLPKYQRAFVWEPEQVLYLLDSVRRNYPIGSLLMWRTSDRRLASGHEIAGLTAAPPVSGAPVQYVIDGQQRLASIVGAMHGEGERWNIGFDLSREEFLYLTEETPAGAHVIPVRDLDSASSMMAWVMRDKPTEEHVGRAQALSDQFRGYQVPVVTMLEVTEEDSARIFERINSTGTRMDIVDLVRAGTWSKDFDLKEEIEQLLRVLDRKRYGRVDTKTMLRTISAAAGLGFSTKSIQDLRRLDRAELQDAVSEAGKAAARAVDFLYTQIRTPRAEALPYYNQFAVLVELFRRLPKPSADQYAAIARWFWLTASSEYFKGWRESQMTADLDAVSAFADGQATEIETGAALPRDVLWQRTQFSRANAPTKLHVLLMSYEKPVDLNTGQAIDTDKALAGQNDKQFHHFFPRAFLKRRGVSAARANVCGNLIMLSAITNNNVSDSPPSVYLRDLIDWHGEDTLRARLRTCLIEEDAYQAALRDDYDGFLKARSRTLHARLIDLIGSAAEGGDGSRPDVTSMGAEEPVEPAPVPDDAEPFDRDSVD</sequence>
<dbReference type="PANTHER" id="PTHR37292">
    <property type="entry name" value="VNG6097C"/>
    <property type="match status" value="1"/>
</dbReference>
<dbReference type="AlphaFoldDB" id="A0A7H1PYX6"/>
<accession>A0A7H1PYX6</accession>
<name>A0A7H1PYX6_9ACTN</name>
<dbReference type="EMBL" id="CP051006">
    <property type="protein sequence ID" value="QNT93256.1"/>
    <property type="molecule type" value="Genomic_DNA"/>
</dbReference>
<dbReference type="Pfam" id="PF03235">
    <property type="entry name" value="GmrSD_N"/>
    <property type="match status" value="1"/>
</dbReference>
<evidence type="ECO:0000313" key="4">
    <source>
        <dbReference type="Proteomes" id="UP000516422"/>
    </source>
</evidence>
<dbReference type="PANTHER" id="PTHR37292:SF2">
    <property type="entry name" value="DUF262 DOMAIN-CONTAINING PROTEIN"/>
    <property type="match status" value="1"/>
</dbReference>
<gene>
    <name evidence="3" type="ORF">HEP81_02942</name>
</gene>
<dbReference type="InterPro" id="IPR004919">
    <property type="entry name" value="GmrSD_N"/>
</dbReference>